<protein>
    <submittedName>
        <fullName evidence="2">Outer membrane beta-barrel protein</fullName>
    </submittedName>
</protein>
<name>A0A5B8UMD2_9BACT</name>
<gene>
    <name evidence="2" type="ORF">FSB75_16055</name>
</gene>
<keyword evidence="3" id="KW-1185">Reference proteome</keyword>
<evidence type="ECO:0000313" key="2">
    <source>
        <dbReference type="EMBL" id="QEC57349.1"/>
    </source>
</evidence>
<accession>A0A5B8UMD2</accession>
<dbReference type="EMBL" id="CP042433">
    <property type="protein sequence ID" value="QEC57349.1"/>
    <property type="molecule type" value="Genomic_DNA"/>
</dbReference>
<evidence type="ECO:0000313" key="3">
    <source>
        <dbReference type="Proteomes" id="UP000321204"/>
    </source>
</evidence>
<feature type="signal peptide" evidence="1">
    <location>
        <begin position="1"/>
        <end position="33"/>
    </location>
</feature>
<proteinExistence type="predicted"/>
<keyword evidence="1" id="KW-0732">Signal</keyword>
<dbReference type="Proteomes" id="UP000321204">
    <property type="component" value="Chromosome"/>
</dbReference>
<dbReference type="KEGG" id="fgg:FSB75_16055"/>
<feature type="chain" id="PRO_5022755701" evidence="1">
    <location>
        <begin position="34"/>
        <end position="213"/>
    </location>
</feature>
<dbReference type="AlphaFoldDB" id="A0A5B8UMD2"/>
<dbReference type="OrthoDB" id="1011748at2"/>
<sequence length="213" mass="23196">MASRFNLSKHLLMENRNCLLGFCLLFLTAQAAAQFRIGVQAGASVPGGSRYSTQMPYYFGGTMRVETTGSGGLVFGLFTLPRLNNRIYLRPSADLAFRGFKKTQIPPQAPSYSYTDGHSYLDLAFPVVYNFSNKPGGFYGGGGPGLSFLLSNQYGSTQVRSTTVGLNGLLSYVFPLDFSLNASYHLGLTNALLNSTDGSFKNSFFNITIGYLF</sequence>
<organism evidence="2 3">
    <name type="scientific">Flavisolibacter ginsenosidimutans</name>
    <dbReference type="NCBI Taxonomy" id="661481"/>
    <lineage>
        <taxon>Bacteria</taxon>
        <taxon>Pseudomonadati</taxon>
        <taxon>Bacteroidota</taxon>
        <taxon>Chitinophagia</taxon>
        <taxon>Chitinophagales</taxon>
        <taxon>Chitinophagaceae</taxon>
        <taxon>Flavisolibacter</taxon>
    </lineage>
</organism>
<evidence type="ECO:0000256" key="1">
    <source>
        <dbReference type="SAM" id="SignalP"/>
    </source>
</evidence>
<reference evidence="2 3" key="1">
    <citation type="journal article" date="2015" name="Int. J. Syst. Evol. Microbiol.">
        <title>Flavisolibacter ginsenosidimutans sp. nov., with ginsenoside-converting activity isolated from soil used for cultivating ginseng.</title>
        <authorList>
            <person name="Zhao Y."/>
            <person name="Liu Q."/>
            <person name="Kang M.S."/>
            <person name="Jin F."/>
            <person name="Yu H."/>
            <person name="Im W.T."/>
        </authorList>
    </citation>
    <scope>NUCLEOTIDE SEQUENCE [LARGE SCALE GENOMIC DNA]</scope>
    <source>
        <strain evidence="2 3">Gsoil 636</strain>
    </source>
</reference>